<sequence length="136" mass="14879">MTTGPTADRRMHGISGEEAVYLLQGATQGRLMYGQREEIAVRVAAHIQEYGRLIVRAPVPAAVLAGRTTVTYHVDQVNPRTGTGWTVTATGVAEAVLDSDEAAHYRRTLPGWSHGPHDTLLRLHPQQVSGYRLARI</sequence>
<dbReference type="SUPFAM" id="SSF50475">
    <property type="entry name" value="FMN-binding split barrel"/>
    <property type="match status" value="1"/>
</dbReference>
<comment type="caution">
    <text evidence="1">The sequence shown here is derived from an EMBL/GenBank/DDBJ whole genome shotgun (WGS) entry which is preliminary data.</text>
</comment>
<dbReference type="Proteomes" id="UP001550853">
    <property type="component" value="Unassembled WGS sequence"/>
</dbReference>
<name>A0ABV2YVN6_9ACTN</name>
<dbReference type="RefSeq" id="WP_030278986.1">
    <property type="nucleotide sequence ID" value="NZ_JBEZVI010000004.1"/>
</dbReference>
<gene>
    <name evidence="1" type="ORF">AB0E61_06910</name>
</gene>
<dbReference type="Gene3D" id="2.30.110.10">
    <property type="entry name" value="Electron Transport, Fmn-binding Protein, Chain A"/>
    <property type="match status" value="1"/>
</dbReference>
<protein>
    <submittedName>
        <fullName evidence="1">Pyridoxamine 5'-phosphate oxidase family protein</fullName>
    </submittedName>
</protein>
<evidence type="ECO:0000313" key="2">
    <source>
        <dbReference type="Proteomes" id="UP001550853"/>
    </source>
</evidence>
<dbReference type="InterPro" id="IPR024747">
    <property type="entry name" value="Pyridox_Oxase-rel"/>
</dbReference>
<accession>A0ABV2YVN6</accession>
<reference evidence="1 2" key="1">
    <citation type="submission" date="2024-06" db="EMBL/GenBank/DDBJ databases">
        <title>The Natural Products Discovery Center: Release of the First 8490 Sequenced Strains for Exploring Actinobacteria Biosynthetic Diversity.</title>
        <authorList>
            <person name="Kalkreuter E."/>
            <person name="Kautsar S.A."/>
            <person name="Yang D."/>
            <person name="Bader C.D."/>
            <person name="Teijaro C.N."/>
            <person name="Fluegel L."/>
            <person name="Davis C.M."/>
            <person name="Simpson J.R."/>
            <person name="Lauterbach L."/>
            <person name="Steele A.D."/>
            <person name="Gui C."/>
            <person name="Meng S."/>
            <person name="Li G."/>
            <person name="Viehrig K."/>
            <person name="Ye F."/>
            <person name="Su P."/>
            <person name="Kiefer A.F."/>
            <person name="Nichols A."/>
            <person name="Cepeda A.J."/>
            <person name="Yan W."/>
            <person name="Fan B."/>
            <person name="Jiang Y."/>
            <person name="Adhikari A."/>
            <person name="Zheng C.-J."/>
            <person name="Schuster L."/>
            <person name="Cowan T.M."/>
            <person name="Smanski M.J."/>
            <person name="Chevrette M.G."/>
            <person name="De Carvalho L.P.S."/>
            <person name="Shen B."/>
        </authorList>
    </citation>
    <scope>NUCLEOTIDE SEQUENCE [LARGE SCALE GENOMIC DNA]</scope>
    <source>
        <strain evidence="1 2">NPDC033039</strain>
    </source>
</reference>
<evidence type="ECO:0000313" key="1">
    <source>
        <dbReference type="EMBL" id="MEU3709815.1"/>
    </source>
</evidence>
<dbReference type="InterPro" id="IPR012349">
    <property type="entry name" value="Split_barrel_FMN-bd"/>
</dbReference>
<dbReference type="EMBL" id="JBEZVI010000004">
    <property type="protein sequence ID" value="MEU3709815.1"/>
    <property type="molecule type" value="Genomic_DNA"/>
</dbReference>
<proteinExistence type="predicted"/>
<dbReference type="Pfam" id="PF12900">
    <property type="entry name" value="Pyridox_ox_2"/>
    <property type="match status" value="1"/>
</dbReference>
<keyword evidence="2" id="KW-1185">Reference proteome</keyword>
<organism evidence="1 2">
    <name type="scientific">Streptomyces catenulae</name>
    <dbReference type="NCBI Taxonomy" id="66875"/>
    <lineage>
        <taxon>Bacteria</taxon>
        <taxon>Bacillati</taxon>
        <taxon>Actinomycetota</taxon>
        <taxon>Actinomycetes</taxon>
        <taxon>Kitasatosporales</taxon>
        <taxon>Streptomycetaceae</taxon>
        <taxon>Streptomyces</taxon>
    </lineage>
</organism>